<dbReference type="PROSITE" id="PS51257">
    <property type="entry name" value="PROKAR_LIPOPROTEIN"/>
    <property type="match status" value="1"/>
</dbReference>
<gene>
    <name evidence="1" type="ORF">HNQ88_001056</name>
</gene>
<evidence type="ECO:0008006" key="3">
    <source>
        <dbReference type="Google" id="ProtNLM"/>
    </source>
</evidence>
<evidence type="ECO:0000313" key="2">
    <source>
        <dbReference type="Proteomes" id="UP001185092"/>
    </source>
</evidence>
<comment type="caution">
    <text evidence="1">The sequence shown here is derived from an EMBL/GenBank/DDBJ whole genome shotgun (WGS) entry which is preliminary data.</text>
</comment>
<dbReference type="AlphaFoldDB" id="A0AAE3XLE4"/>
<accession>A0AAE3XLE4</accession>
<dbReference type="RefSeq" id="WP_309937549.1">
    <property type="nucleotide sequence ID" value="NZ_AP025305.1"/>
</dbReference>
<keyword evidence="2" id="KW-1185">Reference proteome</keyword>
<reference evidence="1" key="1">
    <citation type="submission" date="2023-07" db="EMBL/GenBank/DDBJ databases">
        <title>Genomic Encyclopedia of Type Strains, Phase IV (KMG-IV): sequencing the most valuable type-strain genomes for metagenomic binning, comparative biology and taxonomic classification.</title>
        <authorList>
            <person name="Goeker M."/>
        </authorList>
    </citation>
    <scope>NUCLEOTIDE SEQUENCE</scope>
    <source>
        <strain evidence="1">DSM 26174</strain>
    </source>
</reference>
<organism evidence="1 2">
    <name type="scientific">Aureibacter tunicatorum</name>
    <dbReference type="NCBI Taxonomy" id="866807"/>
    <lineage>
        <taxon>Bacteria</taxon>
        <taxon>Pseudomonadati</taxon>
        <taxon>Bacteroidota</taxon>
        <taxon>Cytophagia</taxon>
        <taxon>Cytophagales</taxon>
        <taxon>Persicobacteraceae</taxon>
        <taxon>Aureibacter</taxon>
    </lineage>
</organism>
<sequence length="108" mass="13037">MRKRIYIFSLFCSMLFMSCNNRQHLENKIIDRLEANSLGVIKDFQIEKIEKIKSNRYKTIYTFSNPMNKAKIRMTRLYTFSNDLKEIISDENMKTELLTQDEWVEVKL</sequence>
<evidence type="ECO:0000313" key="1">
    <source>
        <dbReference type="EMBL" id="MDR6238080.1"/>
    </source>
</evidence>
<proteinExistence type="predicted"/>
<dbReference type="Proteomes" id="UP001185092">
    <property type="component" value="Unassembled WGS sequence"/>
</dbReference>
<name>A0AAE3XLE4_9BACT</name>
<dbReference type="EMBL" id="JAVDQD010000001">
    <property type="protein sequence ID" value="MDR6238080.1"/>
    <property type="molecule type" value="Genomic_DNA"/>
</dbReference>
<protein>
    <recommendedName>
        <fullName evidence="3">Lipoprotein</fullName>
    </recommendedName>
</protein>